<dbReference type="AlphaFoldDB" id="A0A918XSL2"/>
<accession>A0A918XSL2</accession>
<dbReference type="RefSeq" id="WP_189990757.1">
    <property type="nucleotide sequence ID" value="NZ_BMZS01000006.1"/>
</dbReference>
<reference evidence="2" key="1">
    <citation type="journal article" date="2014" name="Int. J. Syst. Evol. Microbiol.">
        <title>Complete genome sequence of Corynebacterium casei LMG S-19264T (=DSM 44701T), isolated from a smear-ripened cheese.</title>
        <authorList>
            <consortium name="US DOE Joint Genome Institute (JGI-PGF)"/>
            <person name="Walter F."/>
            <person name="Albersmeier A."/>
            <person name="Kalinowski J."/>
            <person name="Ruckert C."/>
        </authorList>
    </citation>
    <scope>NUCLEOTIDE SEQUENCE</scope>
    <source>
        <strain evidence="2">KCTC 42651</strain>
    </source>
</reference>
<dbReference type="SUPFAM" id="SSF51658">
    <property type="entry name" value="Xylose isomerase-like"/>
    <property type="match status" value="1"/>
</dbReference>
<dbReference type="PANTHER" id="PTHR12110">
    <property type="entry name" value="HYDROXYPYRUVATE ISOMERASE"/>
    <property type="match status" value="1"/>
</dbReference>
<dbReference type="EMBL" id="BMZS01000006">
    <property type="protein sequence ID" value="GHD52830.1"/>
    <property type="molecule type" value="Genomic_DNA"/>
</dbReference>
<proteinExistence type="predicted"/>
<reference evidence="2" key="2">
    <citation type="submission" date="2020-09" db="EMBL/GenBank/DDBJ databases">
        <authorList>
            <person name="Sun Q."/>
            <person name="Kim S."/>
        </authorList>
    </citation>
    <scope>NUCLEOTIDE SEQUENCE</scope>
    <source>
        <strain evidence="2">KCTC 42651</strain>
    </source>
</reference>
<sequence>MTGPKQDGWPVGIHTYSYIWKLSARDTLAHLADRGYRLVELLVNRPHLWPEELDAGERRAVAKLLSDRDLRVEVLNPPSLDLNLVSPSPEMRAMTRAHYRRVVELAADWGVPWVLVVPGKTHPLLPAPSDLVWGWFEEALAELDRLAEDNGLGIVLENIPMAFIPTADGLMKAIDRLGNDRLGICYDAANATFIGEAPGEGLKRVASRAKVVHLSDTRLDKWDHSTIGTGVVRFDEVAAAMRETGLQVPTMLEIISAHGDEDIAKSHRAIAGLGWEAVPR</sequence>
<dbReference type="PANTHER" id="PTHR12110:SF53">
    <property type="entry name" value="BLR5974 PROTEIN"/>
    <property type="match status" value="1"/>
</dbReference>
<organism evidence="2 3">
    <name type="scientific">Thalassobaculum fulvum</name>
    <dbReference type="NCBI Taxonomy" id="1633335"/>
    <lineage>
        <taxon>Bacteria</taxon>
        <taxon>Pseudomonadati</taxon>
        <taxon>Pseudomonadota</taxon>
        <taxon>Alphaproteobacteria</taxon>
        <taxon>Rhodospirillales</taxon>
        <taxon>Thalassobaculaceae</taxon>
        <taxon>Thalassobaculum</taxon>
    </lineage>
</organism>
<dbReference type="Proteomes" id="UP000630353">
    <property type="component" value="Unassembled WGS sequence"/>
</dbReference>
<protein>
    <recommendedName>
        <fullName evidence="1">Xylose isomerase-like TIM barrel domain-containing protein</fullName>
    </recommendedName>
</protein>
<dbReference type="Gene3D" id="3.20.20.150">
    <property type="entry name" value="Divalent-metal-dependent TIM barrel enzymes"/>
    <property type="match status" value="1"/>
</dbReference>
<comment type="caution">
    <text evidence="2">The sequence shown here is derived from an EMBL/GenBank/DDBJ whole genome shotgun (WGS) entry which is preliminary data.</text>
</comment>
<dbReference type="InterPro" id="IPR013022">
    <property type="entry name" value="Xyl_isomerase-like_TIM-brl"/>
</dbReference>
<dbReference type="InterPro" id="IPR050312">
    <property type="entry name" value="IolE/XylAMocC-like"/>
</dbReference>
<evidence type="ECO:0000259" key="1">
    <source>
        <dbReference type="Pfam" id="PF01261"/>
    </source>
</evidence>
<evidence type="ECO:0000313" key="2">
    <source>
        <dbReference type="EMBL" id="GHD52830.1"/>
    </source>
</evidence>
<evidence type="ECO:0000313" key="3">
    <source>
        <dbReference type="Proteomes" id="UP000630353"/>
    </source>
</evidence>
<dbReference type="InterPro" id="IPR036237">
    <property type="entry name" value="Xyl_isomerase-like_sf"/>
</dbReference>
<dbReference type="Pfam" id="PF01261">
    <property type="entry name" value="AP_endonuc_2"/>
    <property type="match status" value="1"/>
</dbReference>
<name>A0A918XSL2_9PROT</name>
<keyword evidence="3" id="KW-1185">Reference proteome</keyword>
<gene>
    <name evidence="2" type="ORF">GCM10017083_28720</name>
</gene>
<feature type="domain" description="Xylose isomerase-like TIM barrel" evidence="1">
    <location>
        <begin position="29"/>
        <end position="267"/>
    </location>
</feature>